<sequence length="255" mass="29626">MINNILKLQPRVQEIANNLVFVHPEVVRHSSGWSIKDRFLADTDFGNWKDSLKQCHQLLATSTHTYDINVLNGMLDLKVKVVRVNPTVQTLTFRNITRDSSFGYPSWRVIKKVNGQTLINKSFRDASYKGSWEESLKAATTYLLKFLHKYSLSEHPLEYPKLSAFVFKADNIRLGIKHPLRNIHSYVKASELTQEILDDAINLLYAEWVWCQHMMNKFEDLVVKGLAKPEKLDHWLYDDFPKIPVSSLLTRVKLK</sequence>
<name>A0A502GFD0_9GAMM</name>
<dbReference type="AlphaFoldDB" id="A0A502GFD0"/>
<keyword evidence="2" id="KW-1185">Reference proteome</keyword>
<accession>A0A502GFD0</accession>
<reference evidence="1 2" key="1">
    <citation type="journal article" date="2019" name="Environ. Microbiol.">
        <title>Species interactions and distinct microbial communities in high Arctic permafrost affected cryosols are associated with the CH4 and CO2 gas fluxes.</title>
        <authorList>
            <person name="Altshuler I."/>
            <person name="Hamel J."/>
            <person name="Turney S."/>
            <person name="Magnuson E."/>
            <person name="Levesque R."/>
            <person name="Greer C."/>
            <person name="Whyte L.G."/>
        </authorList>
    </citation>
    <scope>NUCLEOTIDE SEQUENCE [LARGE SCALE GENOMIC DNA]</scope>
    <source>
        <strain evidence="1 2">E4</strain>
    </source>
</reference>
<protein>
    <submittedName>
        <fullName evidence="1">Uncharacterized protein</fullName>
    </submittedName>
</protein>
<organism evidence="1 2">
    <name type="scientific">Ewingella americana</name>
    <dbReference type="NCBI Taxonomy" id="41202"/>
    <lineage>
        <taxon>Bacteria</taxon>
        <taxon>Pseudomonadati</taxon>
        <taxon>Pseudomonadota</taxon>
        <taxon>Gammaproteobacteria</taxon>
        <taxon>Enterobacterales</taxon>
        <taxon>Yersiniaceae</taxon>
        <taxon>Ewingella</taxon>
    </lineage>
</organism>
<dbReference type="Proteomes" id="UP000317663">
    <property type="component" value="Unassembled WGS sequence"/>
</dbReference>
<evidence type="ECO:0000313" key="2">
    <source>
        <dbReference type="Proteomes" id="UP000317663"/>
    </source>
</evidence>
<gene>
    <name evidence="1" type="ORF">EAH77_15600</name>
</gene>
<comment type="caution">
    <text evidence="1">The sequence shown here is derived from an EMBL/GenBank/DDBJ whole genome shotgun (WGS) entry which is preliminary data.</text>
</comment>
<dbReference type="RefSeq" id="WP_140473718.1">
    <property type="nucleotide sequence ID" value="NZ_RCZD01000008.1"/>
</dbReference>
<evidence type="ECO:0000313" key="1">
    <source>
        <dbReference type="EMBL" id="TPG59990.1"/>
    </source>
</evidence>
<dbReference type="EMBL" id="RCZD01000008">
    <property type="protein sequence ID" value="TPG59990.1"/>
    <property type="molecule type" value="Genomic_DNA"/>
</dbReference>
<proteinExistence type="predicted"/>